<feature type="region of interest" description="Disordered" evidence="1">
    <location>
        <begin position="279"/>
        <end position="299"/>
    </location>
</feature>
<dbReference type="InterPro" id="IPR027859">
    <property type="entry name" value="KATNIP_dom"/>
</dbReference>
<feature type="region of interest" description="Disordered" evidence="1">
    <location>
        <begin position="104"/>
        <end position="126"/>
    </location>
</feature>
<feature type="compositionally biased region" description="Basic and acidic residues" evidence="1">
    <location>
        <begin position="104"/>
        <end position="118"/>
    </location>
</feature>
<accession>A0A640KPV6</accession>
<evidence type="ECO:0000313" key="3">
    <source>
        <dbReference type="EMBL" id="GET89557.1"/>
    </source>
</evidence>
<gene>
    <name evidence="3" type="ORF">LtaPh_2620600</name>
</gene>
<dbReference type="PANTHER" id="PTHR21534:SF0">
    <property type="entry name" value="KATANIN-INTERACTING PROTEIN"/>
    <property type="match status" value="1"/>
</dbReference>
<feature type="region of interest" description="Disordered" evidence="1">
    <location>
        <begin position="565"/>
        <end position="587"/>
    </location>
</feature>
<evidence type="ECO:0000313" key="4">
    <source>
        <dbReference type="Proteomes" id="UP000419144"/>
    </source>
</evidence>
<protein>
    <recommendedName>
        <fullName evidence="2">KATNIP domain-containing protein</fullName>
    </recommendedName>
</protein>
<reference evidence="3" key="1">
    <citation type="submission" date="2019-11" db="EMBL/GenBank/DDBJ databases">
        <title>Leishmania tarentolae CDS.</title>
        <authorList>
            <person name="Goto Y."/>
            <person name="Yamagishi J."/>
        </authorList>
    </citation>
    <scope>NUCLEOTIDE SEQUENCE [LARGE SCALE GENOMIC DNA]</scope>
    <source>
        <strain evidence="3">Parrot Tar II</strain>
    </source>
</reference>
<feature type="domain" description="KATNIP" evidence="2">
    <location>
        <begin position="759"/>
        <end position="830"/>
    </location>
</feature>
<evidence type="ECO:0000259" key="2">
    <source>
        <dbReference type="Pfam" id="PF14652"/>
    </source>
</evidence>
<name>A0A640KPV6_LEITA</name>
<feature type="region of interest" description="Disordered" evidence="1">
    <location>
        <begin position="1042"/>
        <end position="1075"/>
    </location>
</feature>
<dbReference type="Proteomes" id="UP000419144">
    <property type="component" value="Unassembled WGS sequence"/>
</dbReference>
<dbReference type="Pfam" id="PF14652">
    <property type="entry name" value="DUF4457"/>
    <property type="match status" value="2"/>
</dbReference>
<dbReference type="OrthoDB" id="304622at2759"/>
<dbReference type="PANTHER" id="PTHR21534">
    <property type="entry name" value="KATANIN-INTERACTING PROTEIN"/>
    <property type="match status" value="1"/>
</dbReference>
<proteinExistence type="predicted"/>
<keyword evidence="4" id="KW-1185">Reference proteome</keyword>
<feature type="region of interest" description="Disordered" evidence="1">
    <location>
        <begin position="898"/>
        <end position="956"/>
    </location>
</feature>
<feature type="domain" description="KATNIP" evidence="2">
    <location>
        <begin position="634"/>
        <end position="680"/>
    </location>
</feature>
<dbReference type="VEuPathDB" id="TriTrypDB:LtaPh_2620600"/>
<feature type="compositionally biased region" description="Low complexity" evidence="1">
    <location>
        <begin position="857"/>
        <end position="866"/>
    </location>
</feature>
<feature type="compositionally biased region" description="Basic and acidic residues" evidence="1">
    <location>
        <begin position="844"/>
        <end position="856"/>
    </location>
</feature>
<feature type="region of interest" description="Disordered" evidence="1">
    <location>
        <begin position="844"/>
        <end position="866"/>
    </location>
</feature>
<feature type="region of interest" description="Disordered" evidence="1">
    <location>
        <begin position="345"/>
        <end position="381"/>
    </location>
</feature>
<dbReference type="InterPro" id="IPR026704">
    <property type="entry name" value="KATNIP"/>
</dbReference>
<evidence type="ECO:0000256" key="1">
    <source>
        <dbReference type="SAM" id="MobiDB-lite"/>
    </source>
</evidence>
<sequence length="1810" mass="191852">MRDECCRGIEGAKVAADAAGSRCIPGGSCSPISVETIPLSTQVSKCGSRHVRRVEGTPKTALENVSINVTSTSLLAKEAPFPAATAMAVHRIQNTRGVTTTDLNEHTESRVADTESPHAHGGLPITSLSIPRFTRASIVSNDSRNTSQTQFPTAMPITAGDATSGTDGDAPQLVDAGFSQPLSSDFLSRMPPASTPRKLSCLSRSAAAISASLSAPEMLERCYSDSSEPAELVASSPHATSVSTVDPATHAADFRIHRISHEKDAALLTGVTQESALTTPNALDDVQSPPHLAREVRRTSTSIAGTTSDSTALLSTPAPFSSSAVADTAQCVQTLMGAIHSRRQRLSHTSELSARHHPRAASGMGASLFSEPSLPRGQLSPQRVQATLRPSVYRDIHSAPEGMSGRRVPLSRRRLHMSGGSADPSHTAAVSTHTGAVRLRDQNRDDTIGQHDVSLQADVPAFLRHLGEESASCTQTVAMTAKIEGPSETDAVRRVLDAPELSIASCAGTALMNLAASQHDPSFIPYSTLSPRRGALTSEEGSCVLAAPSLVRLTTPRLMASSLHESTNALATSPSKNAGKDGQMVNDGTDTIYLDRGQTVEELPCAGTAANGAEGYNTFVGVASDTTELAPVLADTMPYGRCFTLNMLTTWGDAHEVGLCGLELFDDSGQRLLPCPATAAGAAAVVSQTASMEGDVVVLGAIPPNGFVRAFAEYTATEVDLVASTAAAAGDEDVEQARSIDDAVRDDPRRQLCTLICPHPLNTHDETHMFAVPYTAGKPHLISFVFAEPVRLSVMRLHNYAGRGRVHTTKGVRIAEAWMDETVVFRGEVRANSGELCRGERVEEAEDGAVHGHEDPSSSQPSSMPPATSFSLYGLENCENVLWTTDAAVLARIMAHGPPSTTLPLREVDHTASSQDPRHIAGGSVESGADAPHETTPPSAAGDDPLNGDSTTYRPVSARPLTMARRSRAPPARFTFCSARQTDVTMPRRYRTSADGVLRLRGDEHTSKPLHVSPACFSNPRGSVETWAKVATDVRAHQVPVGVTADPAPPELHGVSGQDDRQQRKQRRRHLNRQTVLDPDRCPRRVTAICVMVLSTWGATQHVGLNCLRLRDASGDVVGTVDVQRAALHYPDGTSSVFASCSCSGNSAVRTIENSHHDRSATSAKDGIIGSVNAEGEVCCSGECHLARAVRGLLHSDAYCEEGASDANQQEYPCDPCLLPFQSAMQLVFIFRDPISELGFLDVANYSVGDQTCCGVKEARVFFAEQAEGGTTAATWRCPSAEVFRHLWHVGASSQSRHALAAARVYEVTPPDGVTLRKAPAFLDSARFQSYDVSLHGPGLPPPRSPCPSTATVQEDDTAAAAAAAPVLLGAQAPQSNPRRELPPSAHDAGVPFADHLGHYEIASGPGTCGARNGRTDTGMLAISDINANGVGGKPCARRRHFHATSASLTSSLGASVNIRANVAMHRARMSLLQERPAWLLEYQPYVTPLLPVGYVCKLRLTICARDVPAAEPLDPSAGRFTGAEGAKPTHRSASVTSSSVAMASAVEEAPAHVASVITAGDSLKAYLKEWLVKPLRSCSFVNEHGDVVKPMRPDKYRAMMHEEAARCHTTSLQVGNVEEDSEHERALARCVPMVAESMVSAVPVNHHPFAPKPPLQVVTELLYVADVPFCISLVALHKPLVARGSAAWVRQVQVFVDDALVFSSGEACVQRALNLPGNGEGNNPPGVGAGVRAGESQEATRLAGSGSFGSKLSNSQRGVADAANQGAQLWRGLPRCTTSLKPYVVFTLDPDLLDDLHAEATTVSSSWPS</sequence>
<comment type="caution">
    <text evidence="3">The sequence shown here is derived from an EMBL/GenBank/DDBJ whole genome shotgun (WGS) entry which is preliminary data.</text>
</comment>
<feature type="compositionally biased region" description="Polar residues" evidence="1">
    <location>
        <begin position="565"/>
        <end position="576"/>
    </location>
</feature>
<organism evidence="3 4">
    <name type="scientific">Leishmania tarentolae</name>
    <name type="common">Sauroleishmania tarentolae</name>
    <dbReference type="NCBI Taxonomy" id="5689"/>
    <lineage>
        <taxon>Eukaryota</taxon>
        <taxon>Discoba</taxon>
        <taxon>Euglenozoa</taxon>
        <taxon>Kinetoplastea</taxon>
        <taxon>Metakinetoplastina</taxon>
        <taxon>Trypanosomatida</taxon>
        <taxon>Trypanosomatidae</taxon>
        <taxon>Leishmaniinae</taxon>
        <taxon>Leishmania</taxon>
        <taxon>lizard Leishmania</taxon>
    </lineage>
</organism>
<dbReference type="EMBL" id="BLBS01000035">
    <property type="protein sequence ID" value="GET89557.1"/>
    <property type="molecule type" value="Genomic_DNA"/>
</dbReference>